<dbReference type="InterPro" id="IPR045621">
    <property type="entry name" value="BPD_transp_1_N"/>
</dbReference>
<dbReference type="Pfam" id="PF00528">
    <property type="entry name" value="BPD_transp_1"/>
    <property type="match status" value="1"/>
</dbReference>
<keyword evidence="5 7" id="KW-1133">Transmembrane helix</keyword>
<dbReference type="Pfam" id="PF19300">
    <property type="entry name" value="BPD_transp_1_N"/>
    <property type="match status" value="1"/>
</dbReference>
<reference evidence="9 10" key="1">
    <citation type="submission" date="2023-05" db="EMBL/GenBank/DDBJ databases">
        <title>Draft genome sequence of Streptomyces sp. B-S-A8 isolated from a cave soil in Thailand.</title>
        <authorList>
            <person name="Chamroensaksri N."/>
            <person name="Muangham S."/>
        </authorList>
    </citation>
    <scope>NUCLEOTIDE SEQUENCE [LARGE SCALE GENOMIC DNA]</scope>
    <source>
        <strain evidence="9 10">B-S-A8</strain>
    </source>
</reference>
<name>A0ABT6RVX1_9ACTN</name>
<evidence type="ECO:0000256" key="5">
    <source>
        <dbReference type="ARBA" id="ARBA00022989"/>
    </source>
</evidence>
<evidence type="ECO:0000256" key="3">
    <source>
        <dbReference type="ARBA" id="ARBA00022475"/>
    </source>
</evidence>
<comment type="subcellular location">
    <subcellularLocation>
        <location evidence="1 7">Cell membrane</location>
        <topology evidence="1 7">Multi-pass membrane protein</topology>
    </subcellularLocation>
</comment>
<evidence type="ECO:0000256" key="1">
    <source>
        <dbReference type="ARBA" id="ARBA00004651"/>
    </source>
</evidence>
<feature type="transmembrane region" description="Helical" evidence="7">
    <location>
        <begin position="287"/>
        <end position="310"/>
    </location>
</feature>
<comment type="caution">
    <text evidence="9">The sequence shown here is derived from an EMBL/GenBank/DDBJ whole genome shotgun (WGS) entry which is preliminary data.</text>
</comment>
<dbReference type="SUPFAM" id="SSF161098">
    <property type="entry name" value="MetI-like"/>
    <property type="match status" value="1"/>
</dbReference>
<dbReference type="InterPro" id="IPR000515">
    <property type="entry name" value="MetI-like"/>
</dbReference>
<keyword evidence="4 7" id="KW-0812">Transmembrane</keyword>
<evidence type="ECO:0000313" key="9">
    <source>
        <dbReference type="EMBL" id="MDI3388485.1"/>
    </source>
</evidence>
<dbReference type="PANTHER" id="PTHR43163">
    <property type="entry name" value="DIPEPTIDE TRANSPORT SYSTEM PERMEASE PROTEIN DPPB-RELATED"/>
    <property type="match status" value="1"/>
</dbReference>
<keyword evidence="2 7" id="KW-0813">Transport</keyword>
<dbReference type="EMBL" id="JASCIR010000017">
    <property type="protein sequence ID" value="MDI3388485.1"/>
    <property type="molecule type" value="Genomic_DNA"/>
</dbReference>
<dbReference type="PROSITE" id="PS50928">
    <property type="entry name" value="ABC_TM1"/>
    <property type="match status" value="1"/>
</dbReference>
<keyword evidence="10" id="KW-1185">Reference proteome</keyword>
<feature type="transmembrane region" description="Helical" evidence="7">
    <location>
        <begin position="12"/>
        <end position="34"/>
    </location>
</feature>
<dbReference type="RefSeq" id="WP_282514934.1">
    <property type="nucleotide sequence ID" value="NZ_JASCIR010000017.1"/>
</dbReference>
<dbReference type="InterPro" id="IPR035906">
    <property type="entry name" value="MetI-like_sf"/>
</dbReference>
<keyword evidence="6 7" id="KW-0472">Membrane</keyword>
<feature type="transmembrane region" description="Helical" evidence="7">
    <location>
        <begin position="106"/>
        <end position="127"/>
    </location>
</feature>
<evidence type="ECO:0000256" key="2">
    <source>
        <dbReference type="ARBA" id="ARBA00022448"/>
    </source>
</evidence>
<dbReference type="CDD" id="cd06261">
    <property type="entry name" value="TM_PBP2"/>
    <property type="match status" value="1"/>
</dbReference>
<dbReference type="Proteomes" id="UP001224661">
    <property type="component" value="Unassembled WGS sequence"/>
</dbReference>
<protein>
    <submittedName>
        <fullName evidence="9">ABC transporter permease</fullName>
    </submittedName>
</protein>
<feature type="transmembrane region" description="Helical" evidence="7">
    <location>
        <begin position="243"/>
        <end position="267"/>
    </location>
</feature>
<accession>A0ABT6RVX1</accession>
<dbReference type="PANTHER" id="PTHR43163:SF3">
    <property type="entry name" value="PEPTIDE ABC TRANSPORTER PERMEASE PROTEIN"/>
    <property type="match status" value="1"/>
</dbReference>
<proteinExistence type="inferred from homology"/>
<comment type="similarity">
    <text evidence="7">Belongs to the binding-protein-dependent transport system permease family.</text>
</comment>
<evidence type="ECO:0000259" key="8">
    <source>
        <dbReference type="PROSITE" id="PS50928"/>
    </source>
</evidence>
<evidence type="ECO:0000256" key="4">
    <source>
        <dbReference type="ARBA" id="ARBA00022692"/>
    </source>
</evidence>
<feature type="transmembrane region" description="Helical" evidence="7">
    <location>
        <begin position="187"/>
        <end position="206"/>
    </location>
</feature>
<feature type="domain" description="ABC transmembrane type-1" evidence="8">
    <location>
        <begin position="100"/>
        <end position="310"/>
    </location>
</feature>
<keyword evidence="3" id="KW-1003">Cell membrane</keyword>
<dbReference type="Gene3D" id="1.10.3720.10">
    <property type="entry name" value="MetI-like"/>
    <property type="match status" value="1"/>
</dbReference>
<gene>
    <name evidence="9" type="ORF">QIS99_20075</name>
</gene>
<evidence type="ECO:0000313" key="10">
    <source>
        <dbReference type="Proteomes" id="UP001224661"/>
    </source>
</evidence>
<organism evidence="9 10">
    <name type="scientific">Streptomyces solicavernae</name>
    <dbReference type="NCBI Taxonomy" id="3043614"/>
    <lineage>
        <taxon>Bacteria</taxon>
        <taxon>Bacillati</taxon>
        <taxon>Actinomycetota</taxon>
        <taxon>Actinomycetes</taxon>
        <taxon>Kitasatosporales</taxon>
        <taxon>Streptomycetaceae</taxon>
        <taxon>Streptomyces</taxon>
    </lineage>
</organism>
<evidence type="ECO:0000256" key="7">
    <source>
        <dbReference type="RuleBase" id="RU363032"/>
    </source>
</evidence>
<evidence type="ECO:0000256" key="6">
    <source>
        <dbReference type="ARBA" id="ARBA00023136"/>
    </source>
</evidence>
<sequence>MSAAALRRLALRVLELAGVLCIVSVGVFSLVVLLPGDPAVDILGPGRPPSEYAELRHELGLDQPLHTRYFDWLGGVLTGDLGRSVVPPQSEVSDRVVSALPVSAEIAVLGLLIALLIAVPLAMWSAYREGGIADRIIGAGTFAVLSVPSFLAGLLLVMVMVNSLGWFPRSEWVRIGDGDLLGNLHHAFLPALTVALVELAMFARVLRGDLIVTLREDFILAARAKGMSPLRILFTDALRPSSFSLVTLLGLSLGRLIGSTVIVEYLFSLPGMGSLVVNAANQGDYPMVQGAVLTIAVIYVVINAGIDFSYGHLDPRTRRVHV</sequence>
<feature type="transmembrane region" description="Helical" evidence="7">
    <location>
        <begin position="139"/>
        <end position="167"/>
    </location>
</feature>